<dbReference type="EMBL" id="JAGINU010000001">
    <property type="protein sequence ID" value="MBP2364346.1"/>
    <property type="molecule type" value="Genomic_DNA"/>
</dbReference>
<dbReference type="SUPFAM" id="SSF89807">
    <property type="entry name" value="Dodecin-like"/>
    <property type="match status" value="1"/>
</dbReference>
<comment type="caution">
    <text evidence="1">The sequence shown here is derived from an EMBL/GenBank/DDBJ whole genome shotgun (WGS) entry which is preliminary data.</text>
</comment>
<name>A0ABS4VKM1_9PSEU</name>
<dbReference type="InterPro" id="IPR025543">
    <property type="entry name" value="Dodecin-like"/>
</dbReference>
<accession>A0ABS4VKM1</accession>
<protein>
    <submittedName>
        <fullName evidence="1">Flavin-binding protein dodecin</fullName>
    </submittedName>
</protein>
<organism evidence="1 2">
    <name type="scientific">Pseudonocardia parietis</name>
    <dbReference type="NCBI Taxonomy" id="570936"/>
    <lineage>
        <taxon>Bacteria</taxon>
        <taxon>Bacillati</taxon>
        <taxon>Actinomycetota</taxon>
        <taxon>Actinomycetes</taxon>
        <taxon>Pseudonocardiales</taxon>
        <taxon>Pseudonocardiaceae</taxon>
        <taxon>Pseudonocardia</taxon>
    </lineage>
</organism>
<dbReference type="Proteomes" id="UP001519295">
    <property type="component" value="Unassembled WGS sequence"/>
</dbReference>
<sequence length="65" mass="7094">MEHAQCVVTEVVGGSDESVEEAIRDGMDRAGRTLEWFEVTGVRSTVLGSADRFQVDLRVGLRQAA</sequence>
<keyword evidence="2" id="KW-1185">Reference proteome</keyword>
<proteinExistence type="predicted"/>
<gene>
    <name evidence="1" type="ORF">JOF36_000042</name>
</gene>
<dbReference type="Pfam" id="PF07311">
    <property type="entry name" value="Dodecin"/>
    <property type="match status" value="1"/>
</dbReference>
<dbReference type="InterPro" id="IPR036694">
    <property type="entry name" value="Dodecin-like_sf"/>
</dbReference>
<dbReference type="InterPro" id="IPR009923">
    <property type="entry name" value="Dodecin"/>
</dbReference>
<evidence type="ECO:0000313" key="1">
    <source>
        <dbReference type="EMBL" id="MBP2364346.1"/>
    </source>
</evidence>
<dbReference type="Gene3D" id="3.30.1660.10">
    <property type="entry name" value="Flavin-binding protein dodecin"/>
    <property type="match status" value="1"/>
</dbReference>
<reference evidence="1 2" key="1">
    <citation type="submission" date="2021-03" db="EMBL/GenBank/DDBJ databases">
        <title>Sequencing the genomes of 1000 actinobacteria strains.</title>
        <authorList>
            <person name="Klenk H.-P."/>
        </authorList>
    </citation>
    <scope>NUCLEOTIDE SEQUENCE [LARGE SCALE GENOMIC DNA]</scope>
    <source>
        <strain evidence="1 2">DSM 45256</strain>
    </source>
</reference>
<evidence type="ECO:0000313" key="2">
    <source>
        <dbReference type="Proteomes" id="UP001519295"/>
    </source>
</evidence>
<dbReference type="RefSeq" id="WP_210024414.1">
    <property type="nucleotide sequence ID" value="NZ_JAGINU010000001.1"/>
</dbReference>